<dbReference type="GO" id="GO:0016757">
    <property type="term" value="F:glycosyltransferase activity"/>
    <property type="evidence" value="ECO:0007669"/>
    <property type="project" value="InterPro"/>
</dbReference>
<proteinExistence type="predicted"/>
<feature type="domain" description="Glycosyltransferase subfamily 4-like N-terminal" evidence="3">
    <location>
        <begin position="15"/>
        <end position="183"/>
    </location>
</feature>
<dbReference type="RefSeq" id="WP_183356398.1">
    <property type="nucleotide sequence ID" value="NZ_BLXX01000016.1"/>
</dbReference>
<keyword evidence="5" id="KW-1185">Reference proteome</keyword>
<evidence type="ECO:0008006" key="6">
    <source>
        <dbReference type="Google" id="ProtNLM"/>
    </source>
</evidence>
<evidence type="ECO:0000313" key="5">
    <source>
        <dbReference type="Proteomes" id="UP000556026"/>
    </source>
</evidence>
<dbReference type="EMBL" id="BLXX01000016">
    <property type="protein sequence ID" value="GFO61606.1"/>
    <property type="molecule type" value="Genomic_DNA"/>
</dbReference>
<feature type="domain" description="Glycosyl transferase family 1" evidence="2">
    <location>
        <begin position="203"/>
        <end position="359"/>
    </location>
</feature>
<name>A0A6V8MNI0_9BACT</name>
<organism evidence="4 5">
    <name type="scientific">Geomonas silvestris</name>
    <dbReference type="NCBI Taxonomy" id="2740184"/>
    <lineage>
        <taxon>Bacteria</taxon>
        <taxon>Pseudomonadati</taxon>
        <taxon>Thermodesulfobacteriota</taxon>
        <taxon>Desulfuromonadia</taxon>
        <taxon>Geobacterales</taxon>
        <taxon>Geobacteraceae</taxon>
        <taxon>Geomonas</taxon>
    </lineage>
</organism>
<dbReference type="InterPro" id="IPR028098">
    <property type="entry name" value="Glyco_trans_4-like_N"/>
</dbReference>
<dbReference type="SUPFAM" id="SSF53756">
    <property type="entry name" value="UDP-Glycosyltransferase/glycogen phosphorylase"/>
    <property type="match status" value="1"/>
</dbReference>
<dbReference type="PANTHER" id="PTHR46401:SF2">
    <property type="entry name" value="GLYCOSYLTRANSFERASE WBBK-RELATED"/>
    <property type="match status" value="1"/>
</dbReference>
<protein>
    <recommendedName>
        <fullName evidence="6">Glycosyl transferase family 1</fullName>
    </recommendedName>
</protein>
<dbReference type="Pfam" id="PF00534">
    <property type="entry name" value="Glycos_transf_1"/>
    <property type="match status" value="1"/>
</dbReference>
<evidence type="ECO:0000259" key="3">
    <source>
        <dbReference type="Pfam" id="PF13439"/>
    </source>
</evidence>
<dbReference type="CDD" id="cd03809">
    <property type="entry name" value="GT4_MtfB-like"/>
    <property type="match status" value="1"/>
</dbReference>
<evidence type="ECO:0000256" key="1">
    <source>
        <dbReference type="ARBA" id="ARBA00022679"/>
    </source>
</evidence>
<dbReference type="Proteomes" id="UP000556026">
    <property type="component" value="Unassembled WGS sequence"/>
</dbReference>
<accession>A0A6V8MNI0</accession>
<evidence type="ECO:0000259" key="2">
    <source>
        <dbReference type="Pfam" id="PF00534"/>
    </source>
</evidence>
<dbReference type="InterPro" id="IPR001296">
    <property type="entry name" value="Glyco_trans_1"/>
</dbReference>
<dbReference type="GO" id="GO:0009103">
    <property type="term" value="P:lipopolysaccharide biosynthetic process"/>
    <property type="evidence" value="ECO:0007669"/>
    <property type="project" value="TreeGrafter"/>
</dbReference>
<sequence length="389" mass="43753">MRIGISLVNFNPGRMGGVESYFRSLLEALQRVDAENEYLLLCDERSLGHFPLTAPNFRQQLIRSRQPLPYRWSVSLVRRLCGIDIRRYAIDALKLDLIHHPFNIMSPKQSGTPVLLTVHDVQHEYYPEFFGERGYRKRHDGTVASLKVAKGVIAISSFTKESLVERYQVEPDRVSVVLLGRDPRFVRVEDPEELAQVRAKYRLERPFIYFPAASWPHKNHAGLLRALRLLLDRGEFDGELVMSGIAEKAQGSIDALVAELGLEERVRVLGYLEHRELPVLYSLARMLAFPSLFEGFGLPVVEAMGCGCPVACSNTTSLPEVAGDAAVFFDPANPEAIAQAVGSLWSDAELRGRLRELGERRVASFDWDRVAREHLDVFARVAAGKLTGK</sequence>
<comment type="caution">
    <text evidence="4">The sequence shown here is derived from an EMBL/GenBank/DDBJ whole genome shotgun (WGS) entry which is preliminary data.</text>
</comment>
<dbReference type="Pfam" id="PF13439">
    <property type="entry name" value="Glyco_transf_4"/>
    <property type="match status" value="1"/>
</dbReference>
<dbReference type="PANTHER" id="PTHR46401">
    <property type="entry name" value="GLYCOSYLTRANSFERASE WBBK-RELATED"/>
    <property type="match status" value="1"/>
</dbReference>
<keyword evidence="1" id="KW-0808">Transferase</keyword>
<reference evidence="5" key="1">
    <citation type="submission" date="2020-06" db="EMBL/GenBank/DDBJ databases">
        <title>Draft genomic sequence of Geomonas sp. Red330.</title>
        <authorList>
            <person name="Itoh H."/>
            <person name="Zhenxing X."/>
            <person name="Ushijima N."/>
            <person name="Masuda Y."/>
            <person name="Shiratori Y."/>
            <person name="Senoo K."/>
        </authorList>
    </citation>
    <scope>NUCLEOTIDE SEQUENCE [LARGE SCALE GENOMIC DNA]</scope>
    <source>
        <strain evidence="5">Red330</strain>
    </source>
</reference>
<dbReference type="AlphaFoldDB" id="A0A6V8MNI0"/>
<gene>
    <name evidence="4" type="ORF">GMST_39310</name>
</gene>
<evidence type="ECO:0000313" key="4">
    <source>
        <dbReference type="EMBL" id="GFO61606.1"/>
    </source>
</evidence>
<dbReference type="Gene3D" id="3.40.50.2000">
    <property type="entry name" value="Glycogen Phosphorylase B"/>
    <property type="match status" value="2"/>
</dbReference>